<sequence length="187" mass="20297">MGQRQMYYHPYGQMPMMPQGQMPRMMGRGRPSRQGGGGLLAKILGKGGQSQRNGPAGLLSGGQSAARGVSQGDGILKTLTDPSAINGFLTNTQKVLSTAQQFGPMIQQYGPLVRNLPSMWKLYKGLKDLPDADEQSKEETKESSEQVENTGEKKTEKTARKRSKKKTSEHAAKKPSMNGGSSPKLFI</sequence>
<reference evidence="3" key="1">
    <citation type="submission" date="2018-12" db="EMBL/GenBank/DDBJ databases">
        <title>Bacillus chawlae sp. nov., Bacillus glennii sp. nov., and Bacillus saganii sp. nov. Isolated from the Vehicle Assembly Building at Kennedy Space Center where the Viking Spacecraft were Assembled.</title>
        <authorList>
            <person name="Seuylemezian A."/>
            <person name="Vaishampayan P."/>
        </authorList>
    </citation>
    <scope>NUCLEOTIDE SEQUENCE [LARGE SCALE GENOMIC DNA]</scope>
    <source>
        <strain evidence="3">DSM 13966</strain>
    </source>
</reference>
<dbReference type="EMBL" id="RSFW01000012">
    <property type="protein sequence ID" value="RSD27488.1"/>
    <property type="molecule type" value="Genomic_DNA"/>
</dbReference>
<evidence type="ECO:0000313" key="2">
    <source>
        <dbReference type="EMBL" id="RSD27488.1"/>
    </source>
</evidence>
<organism evidence="2 3">
    <name type="scientific">Mesobacillus subterraneus</name>
    <dbReference type="NCBI Taxonomy" id="285983"/>
    <lineage>
        <taxon>Bacteria</taxon>
        <taxon>Bacillati</taxon>
        <taxon>Bacillota</taxon>
        <taxon>Bacilli</taxon>
        <taxon>Bacillales</taxon>
        <taxon>Bacillaceae</taxon>
        <taxon>Mesobacillus</taxon>
    </lineage>
</organism>
<protein>
    <recommendedName>
        <fullName evidence="4">YqfQ-like protein</fullName>
    </recommendedName>
</protein>
<dbReference type="OrthoDB" id="2860117at2"/>
<dbReference type="InterPro" id="IPR025571">
    <property type="entry name" value="YqfQ"/>
</dbReference>
<feature type="region of interest" description="Disordered" evidence="1">
    <location>
        <begin position="45"/>
        <end position="68"/>
    </location>
</feature>
<comment type="caution">
    <text evidence="2">The sequence shown here is derived from an EMBL/GenBank/DDBJ whole genome shotgun (WGS) entry which is preliminary data.</text>
</comment>
<evidence type="ECO:0008006" key="4">
    <source>
        <dbReference type="Google" id="ProtNLM"/>
    </source>
</evidence>
<feature type="region of interest" description="Disordered" evidence="1">
    <location>
        <begin position="131"/>
        <end position="187"/>
    </location>
</feature>
<dbReference type="AlphaFoldDB" id="A0A427TSS1"/>
<accession>A0A427TSS1</accession>
<feature type="compositionally biased region" description="Basic and acidic residues" evidence="1">
    <location>
        <begin position="131"/>
        <end position="158"/>
    </location>
</feature>
<gene>
    <name evidence="2" type="ORF">EJA10_10370</name>
</gene>
<evidence type="ECO:0000313" key="3">
    <source>
        <dbReference type="Proteomes" id="UP000279911"/>
    </source>
</evidence>
<name>A0A427TSS1_9BACI</name>
<evidence type="ECO:0000256" key="1">
    <source>
        <dbReference type="SAM" id="MobiDB-lite"/>
    </source>
</evidence>
<proteinExistence type="predicted"/>
<dbReference type="Proteomes" id="UP000279911">
    <property type="component" value="Unassembled WGS sequence"/>
</dbReference>
<dbReference type="Pfam" id="PF14181">
    <property type="entry name" value="YqfQ"/>
    <property type="match status" value="1"/>
</dbReference>